<dbReference type="AlphaFoldDB" id="A0A1G5S097"/>
<feature type="binding site" evidence="8">
    <location>
        <position position="111"/>
    </location>
    <ligand>
        <name>ATP</name>
        <dbReference type="ChEBI" id="CHEBI:30616"/>
    </ligand>
</feature>
<comment type="cofactor">
    <cofactor evidence="8">
        <name>Mg(2+)</name>
        <dbReference type="ChEBI" id="CHEBI:18420"/>
    </cofactor>
    <cofactor evidence="8">
        <name>Mn(2+)</name>
        <dbReference type="ChEBI" id="CHEBI:29035"/>
    </cofactor>
</comment>
<comment type="catalytic activity">
    <reaction evidence="8">
        <text>L-seryl-[protein] + ATP = 3-O-(5'-adenylyl)-L-seryl-[protein] + diphosphate</text>
        <dbReference type="Rhea" id="RHEA:58120"/>
        <dbReference type="Rhea" id="RHEA-COMP:9863"/>
        <dbReference type="Rhea" id="RHEA-COMP:15073"/>
        <dbReference type="ChEBI" id="CHEBI:29999"/>
        <dbReference type="ChEBI" id="CHEBI:30616"/>
        <dbReference type="ChEBI" id="CHEBI:33019"/>
        <dbReference type="ChEBI" id="CHEBI:142516"/>
        <dbReference type="EC" id="2.7.7.108"/>
    </reaction>
</comment>
<dbReference type="EC" id="2.7.7.-" evidence="8"/>
<dbReference type="GO" id="GO:0070733">
    <property type="term" value="F:AMPylase activity"/>
    <property type="evidence" value="ECO:0007669"/>
    <property type="project" value="UniProtKB-EC"/>
</dbReference>
<keyword evidence="4 8" id="KW-0479">Metal-binding</keyword>
<accession>A0A1G5S097</accession>
<evidence type="ECO:0000256" key="8">
    <source>
        <dbReference type="HAMAP-Rule" id="MF_00692"/>
    </source>
</evidence>
<gene>
    <name evidence="8" type="primary">ydiU</name>
    <name evidence="8" type="synonym">selO</name>
    <name evidence="10" type="ORF">SAMN03080599_01936</name>
</gene>
<evidence type="ECO:0000256" key="4">
    <source>
        <dbReference type="ARBA" id="ARBA00022723"/>
    </source>
</evidence>
<evidence type="ECO:0000256" key="7">
    <source>
        <dbReference type="ARBA" id="ARBA00022842"/>
    </source>
</evidence>
<comment type="catalytic activity">
    <reaction evidence="8">
        <text>L-seryl-[protein] + UTP = O-(5'-uridylyl)-L-seryl-[protein] + diphosphate</text>
        <dbReference type="Rhea" id="RHEA:64604"/>
        <dbReference type="Rhea" id="RHEA-COMP:9863"/>
        <dbReference type="Rhea" id="RHEA-COMP:16635"/>
        <dbReference type="ChEBI" id="CHEBI:29999"/>
        <dbReference type="ChEBI" id="CHEBI:33019"/>
        <dbReference type="ChEBI" id="CHEBI:46398"/>
        <dbReference type="ChEBI" id="CHEBI:156051"/>
    </reaction>
</comment>
<feature type="binding site" evidence="8">
    <location>
        <position position="90"/>
    </location>
    <ligand>
        <name>ATP</name>
        <dbReference type="ChEBI" id="CHEBI:30616"/>
    </ligand>
</feature>
<dbReference type="EC" id="2.7.7.108" evidence="8"/>
<comment type="catalytic activity">
    <reaction evidence="8">
        <text>L-threonyl-[protein] + ATP = 3-O-(5'-adenylyl)-L-threonyl-[protein] + diphosphate</text>
        <dbReference type="Rhea" id="RHEA:54292"/>
        <dbReference type="Rhea" id="RHEA-COMP:11060"/>
        <dbReference type="Rhea" id="RHEA-COMP:13847"/>
        <dbReference type="ChEBI" id="CHEBI:30013"/>
        <dbReference type="ChEBI" id="CHEBI:30616"/>
        <dbReference type="ChEBI" id="CHEBI:33019"/>
        <dbReference type="ChEBI" id="CHEBI:138113"/>
        <dbReference type="EC" id="2.7.7.108"/>
    </reaction>
</comment>
<feature type="binding site" evidence="8">
    <location>
        <position position="260"/>
    </location>
    <ligand>
        <name>ATP</name>
        <dbReference type="ChEBI" id="CHEBI:30616"/>
    </ligand>
</feature>
<feature type="binding site" evidence="8">
    <location>
        <position position="251"/>
    </location>
    <ligand>
        <name>Mg(2+)</name>
        <dbReference type="ChEBI" id="CHEBI:18420"/>
    </ligand>
</feature>
<feature type="region of interest" description="Disordered" evidence="9">
    <location>
        <begin position="465"/>
        <end position="485"/>
    </location>
</feature>
<dbReference type="Proteomes" id="UP000199208">
    <property type="component" value="Unassembled WGS sequence"/>
</dbReference>
<dbReference type="GO" id="GO:0000287">
    <property type="term" value="F:magnesium ion binding"/>
    <property type="evidence" value="ECO:0007669"/>
    <property type="project" value="UniProtKB-UniRule"/>
</dbReference>
<feature type="binding site" evidence="8">
    <location>
        <position position="123"/>
    </location>
    <ligand>
        <name>ATP</name>
        <dbReference type="ChEBI" id="CHEBI:30616"/>
    </ligand>
</feature>
<keyword evidence="7 8" id="KW-0460">Magnesium</keyword>
<protein>
    <recommendedName>
        <fullName evidence="8">Protein nucleotidyltransferase YdiU</fullName>
        <ecNumber evidence="8">2.7.7.-</ecNumber>
    </recommendedName>
    <alternativeName>
        <fullName evidence="8">Protein adenylyltransferase YdiU</fullName>
        <ecNumber evidence="8">2.7.7.108</ecNumber>
    </alternativeName>
    <alternativeName>
        <fullName evidence="8">Protein uridylyltransferase YdiU</fullName>
        <ecNumber evidence="8">2.7.7.-</ecNumber>
    </alternativeName>
</protein>
<proteinExistence type="inferred from homology"/>
<evidence type="ECO:0000256" key="5">
    <source>
        <dbReference type="ARBA" id="ARBA00022741"/>
    </source>
</evidence>
<keyword evidence="3 8" id="KW-0548">Nucleotidyltransferase</keyword>
<reference evidence="10 11" key="1">
    <citation type="submission" date="2016-10" db="EMBL/GenBank/DDBJ databases">
        <authorList>
            <person name="de Groot N.N."/>
        </authorList>
    </citation>
    <scope>NUCLEOTIDE SEQUENCE [LARGE SCALE GENOMIC DNA]</scope>
    <source>
        <strain evidence="10 11">DSM 2784</strain>
    </source>
</reference>
<evidence type="ECO:0000256" key="3">
    <source>
        <dbReference type="ARBA" id="ARBA00022695"/>
    </source>
</evidence>
<name>A0A1G5S097_9FIRM</name>
<feature type="binding site" evidence="8">
    <location>
        <position position="174"/>
    </location>
    <ligand>
        <name>ATP</name>
        <dbReference type="ChEBI" id="CHEBI:30616"/>
    </ligand>
</feature>
<comment type="catalytic activity">
    <reaction evidence="8">
        <text>L-tyrosyl-[protein] + ATP = O-(5'-adenylyl)-L-tyrosyl-[protein] + diphosphate</text>
        <dbReference type="Rhea" id="RHEA:54288"/>
        <dbReference type="Rhea" id="RHEA-COMP:10136"/>
        <dbReference type="Rhea" id="RHEA-COMP:13846"/>
        <dbReference type="ChEBI" id="CHEBI:30616"/>
        <dbReference type="ChEBI" id="CHEBI:33019"/>
        <dbReference type="ChEBI" id="CHEBI:46858"/>
        <dbReference type="ChEBI" id="CHEBI:83624"/>
        <dbReference type="EC" id="2.7.7.108"/>
    </reaction>
</comment>
<dbReference type="EMBL" id="FMWL01000009">
    <property type="protein sequence ID" value="SCZ79802.1"/>
    <property type="molecule type" value="Genomic_DNA"/>
</dbReference>
<dbReference type="GO" id="GO:0005524">
    <property type="term" value="F:ATP binding"/>
    <property type="evidence" value="ECO:0007669"/>
    <property type="project" value="UniProtKB-UniRule"/>
</dbReference>
<feature type="active site" description="Proton acceptor" evidence="8">
    <location>
        <position position="250"/>
    </location>
</feature>
<feature type="binding site" evidence="8">
    <location>
        <position position="88"/>
    </location>
    <ligand>
        <name>ATP</name>
        <dbReference type="ChEBI" id="CHEBI:30616"/>
    </ligand>
</feature>
<comment type="function">
    <text evidence="8">Nucleotidyltransferase involved in the post-translational modification of proteins. It can catalyze the addition of adenosine monophosphate (AMP) or uridine monophosphate (UMP) to a protein, resulting in modifications known as AMPylation and UMPylation.</text>
</comment>
<dbReference type="HAMAP" id="MF_00692">
    <property type="entry name" value="SelO"/>
    <property type="match status" value="1"/>
</dbReference>
<dbReference type="STRING" id="1120920.SAMN03080599_01936"/>
<evidence type="ECO:0000313" key="11">
    <source>
        <dbReference type="Proteomes" id="UP000199208"/>
    </source>
</evidence>
<keyword evidence="11" id="KW-1185">Reference proteome</keyword>
<comment type="catalytic activity">
    <reaction evidence="8">
        <text>L-tyrosyl-[protein] + UTP = O-(5'-uridylyl)-L-tyrosyl-[protein] + diphosphate</text>
        <dbReference type="Rhea" id="RHEA:83887"/>
        <dbReference type="Rhea" id="RHEA-COMP:10136"/>
        <dbReference type="Rhea" id="RHEA-COMP:20238"/>
        <dbReference type="ChEBI" id="CHEBI:33019"/>
        <dbReference type="ChEBI" id="CHEBI:46398"/>
        <dbReference type="ChEBI" id="CHEBI:46858"/>
        <dbReference type="ChEBI" id="CHEBI:90602"/>
    </reaction>
</comment>
<evidence type="ECO:0000256" key="2">
    <source>
        <dbReference type="ARBA" id="ARBA00022679"/>
    </source>
</evidence>
<dbReference type="InterPro" id="IPR003846">
    <property type="entry name" value="SelO"/>
</dbReference>
<sequence length="485" mass="53793">MNSFGWKFDSSYARLPQLLYTLLDPTPVRLPKLVRFNSDLAEKLGLDPEALNSETGTEILAGNRIPAGTEPLAQAYAGHQFGHFTMLGDGRAILIGEQLTPSGKRFDLQLKGSGRTPYSRGGDGRAALGPMLREYLISEAMHALGVPTTRSLAVVSTGEPVYRETALPGAILTRVASSHLRVGTFQFAYSRGSDEDLKQLTDYAIARHDPDLAGSGRPYYDFLQSVMNRQASLIAKWQSIGFIHGVMNTDNMAISGETIDYGPCAFMDTYDPATVFSSIDTQGRYAYGNQPYIAAWNLARFAETLMPLLDSDEEKAFSLAQEAISGFSAQYRRHFLDAMSAKLGLFNNEPEDEGLIEALLEIMHKHHADYTNTFLALTFNRAEVKGLFEETDFQQWQKRWQERLQRQPQSDTEVQERMKRANPAVIPRNHRVEAALEAAVNFGDFGVLDRLSAVLAKPYAHTPDQAAYAAPPPQSATPYRTFCGT</sequence>
<dbReference type="Pfam" id="PF02696">
    <property type="entry name" value="SelO"/>
    <property type="match status" value="1"/>
</dbReference>
<keyword evidence="5 8" id="KW-0547">Nucleotide-binding</keyword>
<comment type="similarity">
    <text evidence="1 8">Belongs to the SELO family.</text>
</comment>
<keyword evidence="2 8" id="KW-0808">Transferase</keyword>
<feature type="binding site" evidence="8">
    <location>
        <position position="181"/>
    </location>
    <ligand>
        <name>ATP</name>
        <dbReference type="ChEBI" id="CHEBI:30616"/>
    </ligand>
</feature>
<evidence type="ECO:0000313" key="10">
    <source>
        <dbReference type="EMBL" id="SCZ79802.1"/>
    </source>
</evidence>
<evidence type="ECO:0000256" key="1">
    <source>
        <dbReference type="ARBA" id="ARBA00009747"/>
    </source>
</evidence>
<evidence type="ECO:0000256" key="9">
    <source>
        <dbReference type="SAM" id="MobiDB-lite"/>
    </source>
</evidence>
<organism evidence="10 11">
    <name type="scientific">Acidaminobacter hydrogenoformans DSM 2784</name>
    <dbReference type="NCBI Taxonomy" id="1120920"/>
    <lineage>
        <taxon>Bacteria</taxon>
        <taxon>Bacillati</taxon>
        <taxon>Bacillota</taxon>
        <taxon>Clostridia</taxon>
        <taxon>Peptostreptococcales</taxon>
        <taxon>Acidaminobacteraceae</taxon>
        <taxon>Acidaminobacter</taxon>
    </lineage>
</organism>
<dbReference type="GO" id="GO:0030145">
    <property type="term" value="F:manganese ion binding"/>
    <property type="evidence" value="ECO:0007669"/>
    <property type="project" value="UniProtKB-UniRule"/>
</dbReference>
<dbReference type="PANTHER" id="PTHR32057:SF14">
    <property type="entry name" value="PROTEIN ADENYLYLTRANSFERASE SELO, MITOCHONDRIAL"/>
    <property type="match status" value="1"/>
</dbReference>
<feature type="binding site" evidence="8">
    <location>
        <position position="124"/>
    </location>
    <ligand>
        <name>ATP</name>
        <dbReference type="ChEBI" id="CHEBI:30616"/>
    </ligand>
</feature>
<comment type="catalytic activity">
    <reaction evidence="8">
        <text>L-histidyl-[protein] + UTP = N(tele)-(5'-uridylyl)-L-histidyl-[protein] + diphosphate</text>
        <dbReference type="Rhea" id="RHEA:83891"/>
        <dbReference type="Rhea" id="RHEA-COMP:9745"/>
        <dbReference type="Rhea" id="RHEA-COMP:20239"/>
        <dbReference type="ChEBI" id="CHEBI:29979"/>
        <dbReference type="ChEBI" id="CHEBI:33019"/>
        <dbReference type="ChEBI" id="CHEBI:46398"/>
        <dbReference type="ChEBI" id="CHEBI:233474"/>
    </reaction>
</comment>
<dbReference type="NCBIfam" id="NF000658">
    <property type="entry name" value="PRK00029.1"/>
    <property type="match status" value="1"/>
</dbReference>
<feature type="binding site" evidence="8">
    <location>
        <position position="260"/>
    </location>
    <ligand>
        <name>Mg(2+)</name>
        <dbReference type="ChEBI" id="CHEBI:18420"/>
    </ligand>
</feature>
<keyword evidence="8" id="KW-0464">Manganese</keyword>
<evidence type="ECO:0000256" key="6">
    <source>
        <dbReference type="ARBA" id="ARBA00022840"/>
    </source>
</evidence>
<feature type="binding site" evidence="8">
    <location>
        <position position="91"/>
    </location>
    <ligand>
        <name>ATP</name>
        <dbReference type="ChEBI" id="CHEBI:30616"/>
    </ligand>
</feature>
<dbReference type="PANTHER" id="PTHR32057">
    <property type="entry name" value="PROTEIN ADENYLYLTRANSFERASE SELO, MITOCHONDRIAL"/>
    <property type="match status" value="1"/>
</dbReference>
<keyword evidence="6 8" id="KW-0067">ATP-binding</keyword>